<evidence type="ECO:0000259" key="7">
    <source>
        <dbReference type="PROSITE" id="PS50237"/>
    </source>
</evidence>
<dbReference type="PANTHER" id="PTHR11254">
    <property type="entry name" value="HECT DOMAIN UBIQUITIN-PROTEIN LIGASE"/>
    <property type="match status" value="1"/>
</dbReference>
<evidence type="ECO:0000256" key="2">
    <source>
        <dbReference type="ARBA" id="ARBA00004906"/>
    </source>
</evidence>
<name>A0A8X8XQZ7_SALSN</name>
<dbReference type="PROSITE" id="PS50237">
    <property type="entry name" value="HECT"/>
    <property type="match status" value="1"/>
</dbReference>
<dbReference type="EC" id="2.3.2.26" evidence="3"/>
<evidence type="ECO:0000256" key="6">
    <source>
        <dbReference type="PROSITE-ProRule" id="PRU00104"/>
    </source>
</evidence>
<dbReference type="GO" id="GO:0006511">
    <property type="term" value="P:ubiquitin-dependent protein catabolic process"/>
    <property type="evidence" value="ECO:0007669"/>
    <property type="project" value="TreeGrafter"/>
</dbReference>
<dbReference type="Proteomes" id="UP000298416">
    <property type="component" value="Unassembled WGS sequence"/>
</dbReference>
<comment type="caution">
    <text evidence="6">Lacks conserved residue(s) required for the propagation of feature annotation.</text>
</comment>
<comment type="catalytic activity">
    <reaction evidence="1">
        <text>S-ubiquitinyl-[E2 ubiquitin-conjugating enzyme]-L-cysteine + [acceptor protein]-L-lysine = [E2 ubiquitin-conjugating enzyme]-L-cysteine + N(6)-ubiquitinyl-[acceptor protein]-L-lysine.</text>
        <dbReference type="EC" id="2.3.2.26"/>
    </reaction>
</comment>
<keyword evidence="4" id="KW-0808">Transferase</keyword>
<dbReference type="InterPro" id="IPR050409">
    <property type="entry name" value="E3_ubiq-protein_ligase"/>
</dbReference>
<evidence type="ECO:0000256" key="5">
    <source>
        <dbReference type="ARBA" id="ARBA00022786"/>
    </source>
</evidence>
<evidence type="ECO:0000256" key="4">
    <source>
        <dbReference type="ARBA" id="ARBA00022679"/>
    </source>
</evidence>
<organism evidence="8">
    <name type="scientific">Salvia splendens</name>
    <name type="common">Scarlet sage</name>
    <dbReference type="NCBI Taxonomy" id="180675"/>
    <lineage>
        <taxon>Eukaryota</taxon>
        <taxon>Viridiplantae</taxon>
        <taxon>Streptophyta</taxon>
        <taxon>Embryophyta</taxon>
        <taxon>Tracheophyta</taxon>
        <taxon>Spermatophyta</taxon>
        <taxon>Magnoliopsida</taxon>
        <taxon>eudicotyledons</taxon>
        <taxon>Gunneridae</taxon>
        <taxon>Pentapetalae</taxon>
        <taxon>asterids</taxon>
        <taxon>lamiids</taxon>
        <taxon>Lamiales</taxon>
        <taxon>Lamiaceae</taxon>
        <taxon>Nepetoideae</taxon>
        <taxon>Mentheae</taxon>
        <taxon>Salviinae</taxon>
        <taxon>Salvia</taxon>
        <taxon>Salvia subgen. Calosphace</taxon>
        <taxon>core Calosphace</taxon>
    </lineage>
</organism>
<evidence type="ECO:0000313" key="8">
    <source>
        <dbReference type="EMBL" id="KAG6418731.1"/>
    </source>
</evidence>
<reference evidence="8" key="2">
    <citation type="submission" date="2020-08" db="EMBL/GenBank/DDBJ databases">
        <title>Plant Genome Project.</title>
        <authorList>
            <person name="Zhang R.-G."/>
        </authorList>
    </citation>
    <scope>NUCLEOTIDE SEQUENCE</scope>
    <source>
        <strain evidence="8">Huo1</strain>
        <tissue evidence="8">Leaf</tissue>
    </source>
</reference>
<dbReference type="GO" id="GO:0000209">
    <property type="term" value="P:protein polyubiquitination"/>
    <property type="evidence" value="ECO:0007669"/>
    <property type="project" value="TreeGrafter"/>
</dbReference>
<accession>A0A8X8XQZ7</accession>
<feature type="domain" description="HECT" evidence="7">
    <location>
        <begin position="43"/>
        <end position="166"/>
    </location>
</feature>
<evidence type="ECO:0000313" key="9">
    <source>
        <dbReference type="Proteomes" id="UP000298416"/>
    </source>
</evidence>
<dbReference type="InterPro" id="IPR035983">
    <property type="entry name" value="Hect_E3_ubiquitin_ligase"/>
</dbReference>
<comment type="caution">
    <text evidence="8">The sequence shown here is derived from an EMBL/GenBank/DDBJ whole genome shotgun (WGS) entry which is preliminary data.</text>
</comment>
<dbReference type="InterPro" id="IPR000569">
    <property type="entry name" value="HECT_dom"/>
</dbReference>
<dbReference type="AlphaFoldDB" id="A0A8X8XQZ7"/>
<sequence>MMMLPNVKAKYEEQHEMLIDSSHLLAKSFEYMKHADIDSLHAGLFMEFKNEEATGPGVIQEWFYPNPASKVDPVHLEYFGFTGKVSALALMHNIQVGIVFDHLLFLQLAGRRIALEDIRDADPLLYSNCKQIIEMVSEAVDQDDLGLTFVHEVEELGIRKTVDLCK</sequence>
<dbReference type="EMBL" id="PNBA02000007">
    <property type="protein sequence ID" value="KAG6418731.1"/>
    <property type="molecule type" value="Genomic_DNA"/>
</dbReference>
<dbReference type="Gene3D" id="3.90.1750.10">
    <property type="entry name" value="Hect, E3 ligase catalytic domains"/>
    <property type="match status" value="2"/>
</dbReference>
<proteinExistence type="predicted"/>
<keyword evidence="9" id="KW-1185">Reference proteome</keyword>
<reference evidence="8" key="1">
    <citation type="submission" date="2018-01" db="EMBL/GenBank/DDBJ databases">
        <authorList>
            <person name="Mao J.F."/>
        </authorList>
    </citation>
    <scope>NUCLEOTIDE SEQUENCE</scope>
    <source>
        <strain evidence="8">Huo1</strain>
        <tissue evidence="8">Leaf</tissue>
    </source>
</reference>
<evidence type="ECO:0000256" key="3">
    <source>
        <dbReference type="ARBA" id="ARBA00012485"/>
    </source>
</evidence>
<comment type="pathway">
    <text evidence="2">Protein modification; protein ubiquitination.</text>
</comment>
<dbReference type="SUPFAM" id="SSF56204">
    <property type="entry name" value="Hect, E3 ligase catalytic domain"/>
    <property type="match status" value="1"/>
</dbReference>
<dbReference type="GO" id="GO:0061630">
    <property type="term" value="F:ubiquitin protein ligase activity"/>
    <property type="evidence" value="ECO:0007669"/>
    <property type="project" value="UniProtKB-EC"/>
</dbReference>
<protein>
    <recommendedName>
        <fullName evidence="3">HECT-type E3 ubiquitin transferase</fullName>
        <ecNumber evidence="3">2.3.2.26</ecNumber>
    </recommendedName>
</protein>
<dbReference type="Pfam" id="PF00632">
    <property type="entry name" value="HECT"/>
    <property type="match status" value="1"/>
</dbReference>
<gene>
    <name evidence="8" type="ORF">SASPL_120935</name>
</gene>
<evidence type="ECO:0000256" key="1">
    <source>
        <dbReference type="ARBA" id="ARBA00000885"/>
    </source>
</evidence>
<dbReference type="PANTHER" id="PTHR11254:SF424">
    <property type="entry name" value="E3 UBIQUITIN-PROTEIN LIGASE UPL5"/>
    <property type="match status" value="1"/>
</dbReference>
<dbReference type="GO" id="GO:0005737">
    <property type="term" value="C:cytoplasm"/>
    <property type="evidence" value="ECO:0007669"/>
    <property type="project" value="TreeGrafter"/>
</dbReference>
<dbReference type="Gene3D" id="3.30.2160.10">
    <property type="entry name" value="Hect, E3 ligase catalytic domain"/>
    <property type="match status" value="1"/>
</dbReference>
<keyword evidence="5 6" id="KW-0833">Ubl conjugation pathway</keyword>